<evidence type="ECO:0000256" key="6">
    <source>
        <dbReference type="ARBA" id="ARBA00023014"/>
    </source>
</evidence>
<dbReference type="SFLD" id="SFLDG01384">
    <property type="entry name" value="thioether_bond_formation_requi"/>
    <property type="match status" value="1"/>
</dbReference>
<dbReference type="GO" id="GO:0016491">
    <property type="term" value="F:oxidoreductase activity"/>
    <property type="evidence" value="ECO:0007669"/>
    <property type="project" value="InterPro"/>
</dbReference>
<keyword evidence="2" id="KW-0004">4Fe-4S</keyword>
<dbReference type="AlphaFoldDB" id="A0AAW5KKV5"/>
<evidence type="ECO:0000313" key="9">
    <source>
        <dbReference type="EMBL" id="MDB8745114.1"/>
    </source>
</evidence>
<dbReference type="InterPro" id="IPR000385">
    <property type="entry name" value="MoaA_NifB_PqqE_Fe-S-bd_CS"/>
</dbReference>
<reference evidence="9" key="2">
    <citation type="submission" date="2023-01" db="EMBL/GenBank/DDBJ databases">
        <title>Human gut microbiome strain richness.</title>
        <authorList>
            <person name="Chen-Liaw A."/>
        </authorList>
    </citation>
    <scope>NUCLEOTIDE SEQUENCE</scope>
    <source>
        <strain evidence="9">1001275st1_F4_1001275B_160808</strain>
    </source>
</reference>
<sequence>MPHINKQMASFFLTTKCNLRCVYCYNSKERMSYKQQSLPLEIAKAGVDYFFANNSSRHIRFYGPGEPTQEFELMKSIVDYAYEKAGNTLSTELQTNGCFNNTVRNWILNNINIVWVSFDGEPEVQNANRPCANGKPSSLIIEDNVKWLISHSNDKNIMVGARVTITDLNVDRQIPMIEYFKSLGIHHIWSDPLFPAVDKVPVCMDVEKIKDYHFDMDKYVDTYIDAYHYAKENDMFYGSFLTCNFDGVCSQHCRACTPVPHFTTDGYISACDLVTIGEKAEHMECFVYGKWNSDTKSFDIDNNKIELLQTRSVNNMEHCKKCSVRNHCGGYCLGEVQNETGNLFGQKPNTCRAIKRLAESIGYSDEPYAFMHP</sequence>
<dbReference type="InterPro" id="IPR013785">
    <property type="entry name" value="Aldolase_TIM"/>
</dbReference>
<evidence type="ECO:0000313" key="8">
    <source>
        <dbReference type="EMBL" id="MCQ5153263.1"/>
    </source>
</evidence>
<comment type="caution">
    <text evidence="8">The sequence shown here is derived from an EMBL/GenBank/DDBJ whole genome shotgun (WGS) entry which is preliminary data.</text>
</comment>
<dbReference type="InterPro" id="IPR058240">
    <property type="entry name" value="rSAM_sf"/>
</dbReference>
<dbReference type="Proteomes" id="UP001206236">
    <property type="component" value="Unassembled WGS sequence"/>
</dbReference>
<feature type="domain" description="Radical SAM core" evidence="7">
    <location>
        <begin position="13"/>
        <end position="99"/>
    </location>
</feature>
<evidence type="ECO:0000256" key="3">
    <source>
        <dbReference type="ARBA" id="ARBA00022691"/>
    </source>
</evidence>
<dbReference type="SFLD" id="SFLDG01067">
    <property type="entry name" value="SPASM/twitch_domain_containing"/>
    <property type="match status" value="1"/>
</dbReference>
<protein>
    <submittedName>
        <fullName evidence="8">4Fe-4S cluster-binding domain-containing protein</fullName>
    </submittedName>
</protein>
<keyword evidence="6" id="KW-0411">Iron-sulfur</keyword>
<dbReference type="InterPro" id="IPR007197">
    <property type="entry name" value="rSAM"/>
</dbReference>
<dbReference type="Proteomes" id="UP001211015">
    <property type="component" value="Unassembled WGS sequence"/>
</dbReference>
<dbReference type="PROSITE" id="PS01305">
    <property type="entry name" value="MOAA_NIFB_PQQE"/>
    <property type="match status" value="1"/>
</dbReference>
<dbReference type="PANTHER" id="PTHR43273:SF8">
    <property type="entry name" value="RADICAL SAM DOMAIN PROTEIN"/>
    <property type="match status" value="1"/>
</dbReference>
<name>A0AAW5KKV5_9FIRM</name>
<dbReference type="RefSeq" id="WP_147621045.1">
    <property type="nucleotide sequence ID" value="NZ_DAWEQM010000006.1"/>
</dbReference>
<evidence type="ECO:0000313" key="10">
    <source>
        <dbReference type="Proteomes" id="UP001206236"/>
    </source>
</evidence>
<dbReference type="SFLD" id="SFLDS00029">
    <property type="entry name" value="Radical_SAM"/>
    <property type="match status" value="1"/>
</dbReference>
<dbReference type="GO" id="GO:0046872">
    <property type="term" value="F:metal ion binding"/>
    <property type="evidence" value="ECO:0007669"/>
    <property type="project" value="UniProtKB-KW"/>
</dbReference>
<keyword evidence="5" id="KW-0408">Iron</keyword>
<evidence type="ECO:0000256" key="1">
    <source>
        <dbReference type="ARBA" id="ARBA00001966"/>
    </source>
</evidence>
<accession>A0AAW5KKV5</accession>
<dbReference type="GO" id="GO:0051539">
    <property type="term" value="F:4 iron, 4 sulfur cluster binding"/>
    <property type="evidence" value="ECO:0007669"/>
    <property type="project" value="UniProtKB-KW"/>
</dbReference>
<evidence type="ECO:0000256" key="4">
    <source>
        <dbReference type="ARBA" id="ARBA00022723"/>
    </source>
</evidence>
<organism evidence="8 10">
    <name type="scientific">Ruminococcus bicirculans</name>
    <name type="common">ex Wegman et al. 2014</name>
    <dbReference type="NCBI Taxonomy" id="1160721"/>
    <lineage>
        <taxon>Bacteria</taxon>
        <taxon>Bacillati</taxon>
        <taxon>Bacillota</taxon>
        <taxon>Clostridia</taxon>
        <taxon>Eubacteriales</taxon>
        <taxon>Oscillospiraceae</taxon>
        <taxon>Ruminococcus</taxon>
    </lineage>
</organism>
<dbReference type="SUPFAM" id="SSF102114">
    <property type="entry name" value="Radical SAM enzymes"/>
    <property type="match status" value="1"/>
</dbReference>
<dbReference type="PANTHER" id="PTHR43273">
    <property type="entry name" value="ANAEROBIC SULFATASE-MATURATING ENZYME HOMOLOG ASLB-RELATED"/>
    <property type="match status" value="1"/>
</dbReference>
<keyword evidence="4" id="KW-0479">Metal-binding</keyword>
<dbReference type="EMBL" id="JAQMLV010000010">
    <property type="protein sequence ID" value="MDB8745114.1"/>
    <property type="molecule type" value="Genomic_DNA"/>
</dbReference>
<dbReference type="SFLD" id="SFLDG01386">
    <property type="entry name" value="main_SPASM_domain-containing"/>
    <property type="match status" value="1"/>
</dbReference>
<proteinExistence type="predicted"/>
<dbReference type="EMBL" id="JANGCN010000016">
    <property type="protein sequence ID" value="MCQ5153263.1"/>
    <property type="molecule type" value="Genomic_DNA"/>
</dbReference>
<evidence type="ECO:0000256" key="5">
    <source>
        <dbReference type="ARBA" id="ARBA00023004"/>
    </source>
</evidence>
<reference evidence="8" key="1">
    <citation type="submission" date="2022-06" db="EMBL/GenBank/DDBJ databases">
        <title>Isolation of gut microbiota from human fecal samples.</title>
        <authorList>
            <person name="Pamer E.G."/>
            <person name="Barat B."/>
            <person name="Waligurski E."/>
            <person name="Medina S."/>
            <person name="Paddock L."/>
            <person name="Mostad J."/>
        </authorList>
    </citation>
    <scope>NUCLEOTIDE SEQUENCE</scope>
    <source>
        <strain evidence="8">DFI.5.57</strain>
    </source>
</reference>
<dbReference type="InterPro" id="IPR023867">
    <property type="entry name" value="Sulphatase_maturase_rSAM"/>
</dbReference>
<keyword evidence="3" id="KW-0949">S-adenosyl-L-methionine</keyword>
<dbReference type="CDD" id="cd01335">
    <property type="entry name" value="Radical_SAM"/>
    <property type="match status" value="1"/>
</dbReference>
<dbReference type="Gene3D" id="3.20.20.70">
    <property type="entry name" value="Aldolase class I"/>
    <property type="match status" value="1"/>
</dbReference>
<gene>
    <name evidence="8" type="ORF">NE632_08060</name>
    <name evidence="9" type="ORF">PNU62_08815</name>
</gene>
<dbReference type="Pfam" id="PF04055">
    <property type="entry name" value="Radical_SAM"/>
    <property type="match status" value="1"/>
</dbReference>
<evidence type="ECO:0000259" key="7">
    <source>
        <dbReference type="Pfam" id="PF04055"/>
    </source>
</evidence>
<comment type="cofactor">
    <cofactor evidence="1">
        <name>[4Fe-4S] cluster</name>
        <dbReference type="ChEBI" id="CHEBI:49883"/>
    </cofactor>
</comment>
<evidence type="ECO:0000256" key="2">
    <source>
        <dbReference type="ARBA" id="ARBA00022485"/>
    </source>
</evidence>